<dbReference type="RefSeq" id="WP_126693252.1">
    <property type="nucleotide sequence ID" value="NZ_RXOF01000005.1"/>
</dbReference>
<dbReference type="InterPro" id="IPR052264">
    <property type="entry name" value="UPF0175_domain"/>
</dbReference>
<dbReference type="InterPro" id="IPR005368">
    <property type="entry name" value="UPF0175"/>
</dbReference>
<evidence type="ECO:0000256" key="1">
    <source>
        <dbReference type="ARBA" id="ARBA00005651"/>
    </source>
</evidence>
<dbReference type="Pfam" id="PF03683">
    <property type="entry name" value="UPF0175"/>
    <property type="match status" value="1"/>
</dbReference>
<keyword evidence="3" id="KW-1185">Reference proteome</keyword>
<comment type="similarity">
    <text evidence="1">Belongs to the UPF0175 family.</text>
</comment>
<protein>
    <submittedName>
        <fullName evidence="2">UPF0175 family protein</fullName>
    </submittedName>
</protein>
<evidence type="ECO:0000313" key="2">
    <source>
        <dbReference type="EMBL" id="RTQ50202.1"/>
    </source>
</evidence>
<comment type="caution">
    <text evidence="2">The sequence shown here is derived from an EMBL/GenBank/DDBJ whole genome shotgun (WGS) entry which is preliminary data.</text>
</comment>
<name>A0A3S0IP36_9BACT</name>
<proteinExistence type="inferred from homology"/>
<dbReference type="PANTHER" id="PTHR37525:SF1">
    <property type="entry name" value="UPF0175 PROTEIN SSL1255"/>
    <property type="match status" value="1"/>
</dbReference>
<evidence type="ECO:0000313" key="3">
    <source>
        <dbReference type="Proteomes" id="UP000282184"/>
    </source>
</evidence>
<dbReference type="OrthoDB" id="5771572at2"/>
<dbReference type="AlphaFoldDB" id="A0A3S0IP36"/>
<accession>A0A3S0IP36</accession>
<organism evidence="2 3">
    <name type="scientific">Hymenobacter gummosus</name>
    <dbReference type="NCBI Taxonomy" id="1776032"/>
    <lineage>
        <taxon>Bacteria</taxon>
        <taxon>Pseudomonadati</taxon>
        <taxon>Bacteroidota</taxon>
        <taxon>Cytophagia</taxon>
        <taxon>Cytophagales</taxon>
        <taxon>Hymenobacteraceae</taxon>
        <taxon>Hymenobacter</taxon>
    </lineage>
</organism>
<dbReference type="Proteomes" id="UP000282184">
    <property type="component" value="Unassembled WGS sequence"/>
</dbReference>
<dbReference type="EMBL" id="RXOF01000005">
    <property type="protein sequence ID" value="RTQ50202.1"/>
    <property type="molecule type" value="Genomic_DNA"/>
</dbReference>
<reference evidence="2 3" key="1">
    <citation type="submission" date="2018-12" db="EMBL/GenBank/DDBJ databases">
        <title>Hymenobacter gummosus sp. nov., isolated from a spring.</title>
        <authorList>
            <person name="Nie L."/>
        </authorList>
    </citation>
    <scope>NUCLEOTIDE SEQUENCE [LARGE SCALE GENOMIC DNA]</scope>
    <source>
        <strain evidence="2 3">KCTC 52166</strain>
    </source>
</reference>
<sequence>MKTLTINIPDSLDLSAREAAMLLATRLYEQGKLTLGQAAELAGYSKRTFMELLADYGVAVFDLTEEELLSDVQNAARYHR</sequence>
<gene>
    <name evidence="2" type="ORF">EJV47_11250</name>
</gene>
<dbReference type="PANTHER" id="PTHR37525">
    <property type="entry name" value="UPF0175 PROTEIN SSL1255"/>
    <property type="match status" value="1"/>
</dbReference>